<dbReference type="OrthoDB" id="26838at2759"/>
<feature type="region of interest" description="Disordered" evidence="3">
    <location>
        <begin position="529"/>
        <end position="548"/>
    </location>
</feature>
<dbReference type="VEuPathDB" id="TriTrypDB:TCDM_01388"/>
<dbReference type="Pfam" id="PF19568">
    <property type="entry name" value="Spore_III_AA"/>
    <property type="match status" value="1"/>
</dbReference>
<dbReference type="PANTHER" id="PTHR20953">
    <property type="entry name" value="KINASE-RELATED"/>
    <property type="match status" value="1"/>
</dbReference>
<dbReference type="InterPro" id="IPR003593">
    <property type="entry name" value="AAA+_ATPase"/>
</dbReference>
<protein>
    <recommendedName>
        <fullName evidence="5">AAA+ ATPase domain-containing protein</fullName>
    </recommendedName>
</protein>
<dbReference type="PANTHER" id="PTHR20953:SF3">
    <property type="entry name" value="P-LOOP CONTAINING NUCLEOSIDE TRIPHOSPHATE HYDROLASES SUPERFAMILY PROTEIN"/>
    <property type="match status" value="1"/>
</dbReference>
<organism evidence="6 7">
    <name type="scientific">Trypanosoma cruzi Dm28c</name>
    <dbReference type="NCBI Taxonomy" id="1416333"/>
    <lineage>
        <taxon>Eukaryota</taxon>
        <taxon>Discoba</taxon>
        <taxon>Euglenozoa</taxon>
        <taxon>Kinetoplastea</taxon>
        <taxon>Metakinetoplastina</taxon>
        <taxon>Trypanosomatida</taxon>
        <taxon>Trypanosomatidae</taxon>
        <taxon>Trypanosoma</taxon>
        <taxon>Schizotrypanum</taxon>
    </lineage>
</organism>
<evidence type="ECO:0000256" key="1">
    <source>
        <dbReference type="ARBA" id="ARBA00022741"/>
    </source>
</evidence>
<dbReference type="InterPro" id="IPR027417">
    <property type="entry name" value="P-loop_NTPase"/>
</dbReference>
<dbReference type="InterPro" id="IPR045735">
    <property type="entry name" value="Spore_III_AA_AAA+_ATPase"/>
</dbReference>
<evidence type="ECO:0000256" key="2">
    <source>
        <dbReference type="ARBA" id="ARBA00022840"/>
    </source>
</evidence>
<feature type="region of interest" description="Disordered" evidence="3">
    <location>
        <begin position="554"/>
        <end position="575"/>
    </location>
</feature>
<keyword evidence="1" id="KW-0547">Nucleotide-binding</keyword>
<gene>
    <name evidence="6" type="ORF">TCDM_01388</name>
</gene>
<dbReference type="Gene3D" id="3.40.50.300">
    <property type="entry name" value="P-loop containing nucleotide triphosphate hydrolases"/>
    <property type="match status" value="1"/>
</dbReference>
<keyword evidence="2" id="KW-0067">ATP-binding</keyword>
<dbReference type="EMBL" id="AYLP01000009">
    <property type="protein sequence ID" value="ESS69691.1"/>
    <property type="molecule type" value="Genomic_DNA"/>
</dbReference>
<evidence type="ECO:0000313" key="6">
    <source>
        <dbReference type="EMBL" id="ESS69691.1"/>
    </source>
</evidence>
<sequence>MFDRQSLAFFFFLNNCATHICVCVYIDNNQPLQKVGKERGFAKKESEAMLPRWGQSMLWRGNNNSLGLICMRHSKRWIRCRGVPFKLSTRRYLDEGFTDGPSRREPPTSMPLAYIQECIADIEQYRTEDAMWSNGTLREAWKTIHHSLQTAMEREDALKIQQMIEKDLVGLALCTSYAEVKHLLSILAPSLREAIISHPSFSHADVEEFFLHLGQEMEVRGGEWVAQLPPPSVSELQFSIEKIGQFGDDGRGCIRNTPHRVSVWRGRLGEPLGITIRVGRYVPNVARALIPLAHKGSVLILSKAGIGKTTLLRDLAASLSREPSKPRVIVVDTSNEIGGDCPIPLPFLGRCRRVQVSRREDQGQIMTQILQNHSPEYVVVDEIATASEAEAAWSMTQRGVHLIATCHGENLHGLLQNQSLNLLVGGAAHAFLSNEERRLRNKSKKTILERPHLSPFRFVVELNSRNKAHVYTDVNTAVDLLLDDQDAKQNASVGQTVVLDRHPSDELMGSIIAKEKIVPLNKSCNPGIHGRLESNDDGDDNSILDDVNDSCDGRRFPKPWTGGRGKKYPGGRKRTDEELLEDLQGFI</sequence>
<dbReference type="AlphaFoldDB" id="V5DQJ7"/>
<evidence type="ECO:0000259" key="5">
    <source>
        <dbReference type="SMART" id="SM00382"/>
    </source>
</evidence>
<proteinExistence type="predicted"/>
<feature type="domain" description="AAA+ ATPase" evidence="5">
    <location>
        <begin position="294"/>
        <end position="426"/>
    </location>
</feature>
<dbReference type="FunFam" id="3.40.50.300:FF:002600">
    <property type="entry name" value="Predicted protein"/>
    <property type="match status" value="1"/>
</dbReference>
<evidence type="ECO:0000256" key="4">
    <source>
        <dbReference type="SAM" id="SignalP"/>
    </source>
</evidence>
<dbReference type="Proteomes" id="UP000017861">
    <property type="component" value="Unassembled WGS sequence"/>
</dbReference>
<dbReference type="SMART" id="SM00382">
    <property type="entry name" value="AAA"/>
    <property type="match status" value="1"/>
</dbReference>
<dbReference type="GO" id="GO:0005524">
    <property type="term" value="F:ATP binding"/>
    <property type="evidence" value="ECO:0007669"/>
    <property type="project" value="UniProtKB-KW"/>
</dbReference>
<comment type="caution">
    <text evidence="6">The sequence shown here is derived from an EMBL/GenBank/DDBJ whole genome shotgun (WGS) entry which is preliminary data.</text>
</comment>
<reference evidence="6 7" key="1">
    <citation type="journal article" date="2014" name="Genome Announc.">
        <title>Trypanosoma cruzi Clone Dm28c Draft Genome Sequence.</title>
        <authorList>
            <person name="Grisard E.C."/>
            <person name="Teixeira S.M."/>
            <person name="de Almeida L.G."/>
            <person name="Stoco P.H."/>
            <person name="Gerber A.L."/>
            <person name="Talavera-Lopez C."/>
            <person name="Lima O.C."/>
            <person name="Andersson B."/>
            <person name="de Vasconcelos A.T."/>
        </authorList>
    </citation>
    <scope>NUCLEOTIDE SEQUENCE [LARGE SCALE GENOMIC DNA]</scope>
    <source>
        <strain evidence="6 7">Dm28c</strain>
    </source>
</reference>
<evidence type="ECO:0000256" key="3">
    <source>
        <dbReference type="SAM" id="MobiDB-lite"/>
    </source>
</evidence>
<feature type="chain" id="PRO_5004732045" description="AAA+ ATPase domain-containing protein" evidence="4">
    <location>
        <begin position="24"/>
        <end position="587"/>
    </location>
</feature>
<dbReference type="CDD" id="cd00009">
    <property type="entry name" value="AAA"/>
    <property type="match status" value="1"/>
</dbReference>
<feature type="compositionally biased region" description="Acidic residues" evidence="3">
    <location>
        <begin position="535"/>
        <end position="548"/>
    </location>
</feature>
<feature type="signal peptide" evidence="4">
    <location>
        <begin position="1"/>
        <end position="23"/>
    </location>
</feature>
<evidence type="ECO:0000313" key="7">
    <source>
        <dbReference type="Proteomes" id="UP000017861"/>
    </source>
</evidence>
<keyword evidence="4" id="KW-0732">Signal</keyword>
<dbReference type="SUPFAM" id="SSF52540">
    <property type="entry name" value="P-loop containing nucleoside triphosphate hydrolases"/>
    <property type="match status" value="1"/>
</dbReference>
<accession>V5DQJ7</accession>
<name>V5DQJ7_TRYCR</name>